<evidence type="ECO:0000256" key="10">
    <source>
        <dbReference type="PROSITE-ProRule" id="PRU00175"/>
    </source>
</evidence>
<comment type="catalytic activity">
    <reaction evidence="1 11">
        <text>S-ubiquitinyl-[E2 ubiquitin-conjugating enzyme]-L-cysteine + [acceptor protein]-L-lysine = [E2 ubiquitin-conjugating enzyme]-L-cysteine + N(6)-ubiquitinyl-[acceptor protein]-L-lysine.</text>
        <dbReference type="EC" id="2.3.2.27"/>
    </reaction>
</comment>
<evidence type="ECO:0000256" key="3">
    <source>
        <dbReference type="ARBA" id="ARBA00004906"/>
    </source>
</evidence>
<feature type="domain" description="RING-type" evidence="12">
    <location>
        <begin position="41"/>
        <end position="90"/>
    </location>
</feature>
<keyword evidence="8 11" id="KW-0862">Zinc</keyword>
<evidence type="ECO:0000256" key="5">
    <source>
        <dbReference type="ARBA" id="ARBA00022723"/>
    </source>
</evidence>
<evidence type="ECO:0000313" key="14">
    <source>
        <dbReference type="Proteomes" id="UP000436088"/>
    </source>
</evidence>
<keyword evidence="11" id="KW-0256">Endoplasmic reticulum</keyword>
<reference evidence="13" key="1">
    <citation type="submission" date="2019-09" db="EMBL/GenBank/DDBJ databases">
        <title>Draft genome information of white flower Hibiscus syriacus.</title>
        <authorList>
            <person name="Kim Y.-M."/>
        </authorList>
    </citation>
    <scope>NUCLEOTIDE SEQUENCE [LARGE SCALE GENOMIC DNA]</scope>
    <source>
        <strain evidence="13">YM2019G1</strain>
    </source>
</reference>
<dbReference type="PROSITE" id="PS50089">
    <property type="entry name" value="ZF_RING_2"/>
    <property type="match status" value="1"/>
</dbReference>
<dbReference type="SUPFAM" id="SSF57850">
    <property type="entry name" value="RING/U-box"/>
    <property type="match status" value="1"/>
</dbReference>
<comment type="function">
    <text evidence="11">E3 ubiquitin-protein ligase.</text>
</comment>
<dbReference type="InterPro" id="IPR001841">
    <property type="entry name" value="Znf_RING"/>
</dbReference>
<keyword evidence="6 10" id="KW-0863">Zinc-finger</keyword>
<evidence type="ECO:0000256" key="2">
    <source>
        <dbReference type="ARBA" id="ARBA00004308"/>
    </source>
</evidence>
<evidence type="ECO:0000256" key="1">
    <source>
        <dbReference type="ARBA" id="ARBA00000900"/>
    </source>
</evidence>
<dbReference type="EC" id="2.3.2.27" evidence="11"/>
<dbReference type="InterPro" id="IPR045103">
    <property type="entry name" value="RNF5/RNF185-like"/>
</dbReference>
<dbReference type="GO" id="GO:0016567">
    <property type="term" value="P:protein ubiquitination"/>
    <property type="evidence" value="ECO:0007669"/>
    <property type="project" value="UniProtKB-UniPathway"/>
</dbReference>
<name>A0A6A2XJV9_HIBSY</name>
<evidence type="ECO:0000256" key="8">
    <source>
        <dbReference type="ARBA" id="ARBA00022833"/>
    </source>
</evidence>
<keyword evidence="9" id="KW-0472">Membrane</keyword>
<evidence type="ECO:0000256" key="11">
    <source>
        <dbReference type="RuleBase" id="RU369090"/>
    </source>
</evidence>
<comment type="domain">
    <text evidence="11">The RING-type zinc finger domain is responsible for E3 ligase activity.</text>
</comment>
<proteinExistence type="predicted"/>
<organism evidence="13 14">
    <name type="scientific">Hibiscus syriacus</name>
    <name type="common">Rose of Sharon</name>
    <dbReference type="NCBI Taxonomy" id="106335"/>
    <lineage>
        <taxon>Eukaryota</taxon>
        <taxon>Viridiplantae</taxon>
        <taxon>Streptophyta</taxon>
        <taxon>Embryophyta</taxon>
        <taxon>Tracheophyta</taxon>
        <taxon>Spermatophyta</taxon>
        <taxon>Magnoliopsida</taxon>
        <taxon>eudicotyledons</taxon>
        <taxon>Gunneridae</taxon>
        <taxon>Pentapetalae</taxon>
        <taxon>rosids</taxon>
        <taxon>malvids</taxon>
        <taxon>Malvales</taxon>
        <taxon>Malvaceae</taxon>
        <taxon>Malvoideae</taxon>
        <taxon>Hibiscus</taxon>
    </lineage>
</organism>
<comment type="pathway">
    <text evidence="3 11">Protein modification; protein ubiquitination.</text>
</comment>
<dbReference type="AlphaFoldDB" id="A0A6A2XJV9"/>
<dbReference type="PROSITE" id="PS00518">
    <property type="entry name" value="ZF_RING_1"/>
    <property type="match status" value="1"/>
</dbReference>
<comment type="caution">
    <text evidence="13">The sequence shown here is derived from an EMBL/GenBank/DDBJ whole genome shotgun (WGS) entry which is preliminary data.</text>
</comment>
<evidence type="ECO:0000256" key="7">
    <source>
        <dbReference type="ARBA" id="ARBA00022786"/>
    </source>
</evidence>
<dbReference type="Gene3D" id="3.30.40.10">
    <property type="entry name" value="Zinc/RING finger domain, C3HC4 (zinc finger)"/>
    <property type="match status" value="1"/>
</dbReference>
<keyword evidence="7 11" id="KW-0833">Ubl conjugation pathway</keyword>
<accession>A0A6A2XJV9</accession>
<dbReference type="InterPro" id="IPR018957">
    <property type="entry name" value="Znf_C3HC4_RING-type"/>
</dbReference>
<dbReference type="PANTHER" id="PTHR12313">
    <property type="entry name" value="E3 UBIQUITIN-PROTEIN LIGASE RNF5-RELATED"/>
    <property type="match status" value="1"/>
</dbReference>
<dbReference type="GO" id="GO:0005789">
    <property type="term" value="C:endoplasmic reticulum membrane"/>
    <property type="evidence" value="ECO:0007669"/>
    <property type="project" value="UniProtKB-SubCell"/>
</dbReference>
<sequence>MSVEQCLEVANDPLSGEGKNSLKKWENSLSSDDNPSAGFECNICLDSVRDPVVTLCGHLYCWPCIYKWLRFQTIYAEHLNRKHQQCPVCKAEVSHATLIPLYERGLIAKASTKNTPNRPLGPTSGLGMIRGLSRFTYAESWWHGDKCTRSGYLNARRDGIHKGIRELDDGFIHVSEFIQIYYTYAYSH</sequence>
<evidence type="ECO:0000256" key="9">
    <source>
        <dbReference type="ARBA" id="ARBA00023136"/>
    </source>
</evidence>
<dbReference type="EMBL" id="VEPZ02001516">
    <property type="protein sequence ID" value="KAE8670130.1"/>
    <property type="molecule type" value="Genomic_DNA"/>
</dbReference>
<dbReference type="SMART" id="SM00184">
    <property type="entry name" value="RING"/>
    <property type="match status" value="1"/>
</dbReference>
<dbReference type="InterPro" id="IPR017907">
    <property type="entry name" value="Znf_RING_CS"/>
</dbReference>
<gene>
    <name evidence="13" type="ORF">F3Y22_tig00112206pilonHSYRG00312</name>
</gene>
<comment type="subcellular location">
    <subcellularLocation>
        <location evidence="2">Endomembrane system</location>
    </subcellularLocation>
    <subcellularLocation>
        <location evidence="11">Endoplasmic reticulum membrane</location>
        <topology evidence="11">Single-pass type IV membrane protein</topology>
    </subcellularLocation>
</comment>
<keyword evidence="14" id="KW-1185">Reference proteome</keyword>
<dbReference type="Pfam" id="PF00097">
    <property type="entry name" value="zf-C3HC4"/>
    <property type="match status" value="1"/>
</dbReference>
<dbReference type="GO" id="GO:0006511">
    <property type="term" value="P:ubiquitin-dependent protein catabolic process"/>
    <property type="evidence" value="ECO:0007669"/>
    <property type="project" value="UniProtKB-UniRule"/>
</dbReference>
<evidence type="ECO:0000256" key="6">
    <source>
        <dbReference type="ARBA" id="ARBA00022771"/>
    </source>
</evidence>
<dbReference type="InterPro" id="IPR013083">
    <property type="entry name" value="Znf_RING/FYVE/PHD"/>
</dbReference>
<dbReference type="Proteomes" id="UP000436088">
    <property type="component" value="Unassembled WGS sequence"/>
</dbReference>
<dbReference type="GO" id="GO:0061630">
    <property type="term" value="F:ubiquitin protein ligase activity"/>
    <property type="evidence" value="ECO:0007669"/>
    <property type="project" value="UniProtKB-UniRule"/>
</dbReference>
<protein>
    <recommendedName>
        <fullName evidence="11">E3 ubiquitin-protein ligase RMA</fullName>
        <ecNumber evidence="11">2.3.2.27</ecNumber>
    </recommendedName>
    <alternativeName>
        <fullName evidence="11">Protein RING membrane-anchor</fullName>
    </alternativeName>
    <alternativeName>
        <fullName evidence="11">RING-type E3 ubiquitin transferase RMA</fullName>
    </alternativeName>
</protein>
<keyword evidence="5 11" id="KW-0479">Metal-binding</keyword>
<evidence type="ECO:0000313" key="13">
    <source>
        <dbReference type="EMBL" id="KAE8670130.1"/>
    </source>
</evidence>
<dbReference type="GO" id="GO:0008270">
    <property type="term" value="F:zinc ion binding"/>
    <property type="evidence" value="ECO:0007669"/>
    <property type="project" value="UniProtKB-KW"/>
</dbReference>
<evidence type="ECO:0000259" key="12">
    <source>
        <dbReference type="PROSITE" id="PS50089"/>
    </source>
</evidence>
<keyword evidence="4 11" id="KW-0808">Transferase</keyword>
<evidence type="ECO:0000256" key="4">
    <source>
        <dbReference type="ARBA" id="ARBA00022679"/>
    </source>
</evidence>
<dbReference type="UniPathway" id="UPA00143"/>